<dbReference type="EMBL" id="JAQQWN010000005">
    <property type="protein sequence ID" value="KAK8084691.1"/>
    <property type="molecule type" value="Genomic_DNA"/>
</dbReference>
<name>A0ABR1WMF0_9PEZI</name>
<organism evidence="2 3">
    <name type="scientific">Apiospora hydei</name>
    <dbReference type="NCBI Taxonomy" id="1337664"/>
    <lineage>
        <taxon>Eukaryota</taxon>
        <taxon>Fungi</taxon>
        <taxon>Dikarya</taxon>
        <taxon>Ascomycota</taxon>
        <taxon>Pezizomycotina</taxon>
        <taxon>Sordariomycetes</taxon>
        <taxon>Xylariomycetidae</taxon>
        <taxon>Amphisphaeriales</taxon>
        <taxon>Apiosporaceae</taxon>
        <taxon>Apiospora</taxon>
    </lineage>
</organism>
<dbReference type="RefSeq" id="XP_066669200.1">
    <property type="nucleotide sequence ID" value="XM_066810277.1"/>
</dbReference>
<accession>A0ABR1WMF0</accession>
<reference evidence="2 3" key="1">
    <citation type="submission" date="2023-01" db="EMBL/GenBank/DDBJ databases">
        <title>Analysis of 21 Apiospora genomes using comparative genomics revels a genus with tremendous synthesis potential of carbohydrate active enzymes and secondary metabolites.</title>
        <authorList>
            <person name="Sorensen T."/>
        </authorList>
    </citation>
    <scope>NUCLEOTIDE SEQUENCE [LARGE SCALE GENOMIC DNA]</scope>
    <source>
        <strain evidence="2 3">CBS 114990</strain>
    </source>
</reference>
<protein>
    <submittedName>
        <fullName evidence="2">Uncharacterized protein</fullName>
    </submittedName>
</protein>
<keyword evidence="3" id="KW-1185">Reference proteome</keyword>
<proteinExistence type="predicted"/>
<dbReference type="GeneID" id="92043337"/>
<sequence length="69" mass="7070">MPQSHSTQASATATSSSSSSAMTSGRREACSGWLTATRGDEGGQAQGRPRMAAAARVGRRCITTPTTEP</sequence>
<feature type="compositionally biased region" description="Low complexity" evidence="1">
    <location>
        <begin position="1"/>
        <end position="24"/>
    </location>
</feature>
<evidence type="ECO:0000313" key="2">
    <source>
        <dbReference type="EMBL" id="KAK8084691.1"/>
    </source>
</evidence>
<gene>
    <name evidence="2" type="ORF">PG997_005962</name>
</gene>
<comment type="caution">
    <text evidence="2">The sequence shown here is derived from an EMBL/GenBank/DDBJ whole genome shotgun (WGS) entry which is preliminary data.</text>
</comment>
<evidence type="ECO:0000256" key="1">
    <source>
        <dbReference type="SAM" id="MobiDB-lite"/>
    </source>
</evidence>
<evidence type="ECO:0000313" key="3">
    <source>
        <dbReference type="Proteomes" id="UP001433268"/>
    </source>
</evidence>
<dbReference type="Proteomes" id="UP001433268">
    <property type="component" value="Unassembled WGS sequence"/>
</dbReference>
<feature type="region of interest" description="Disordered" evidence="1">
    <location>
        <begin position="1"/>
        <end position="69"/>
    </location>
</feature>